<keyword evidence="4" id="KW-1133">Transmembrane helix</keyword>
<feature type="transmembrane region" description="Helical" evidence="4">
    <location>
        <begin position="66"/>
        <end position="87"/>
    </location>
</feature>
<evidence type="ECO:0008006" key="7">
    <source>
        <dbReference type="Google" id="ProtNLM"/>
    </source>
</evidence>
<evidence type="ECO:0000256" key="1">
    <source>
        <dbReference type="ARBA" id="ARBA00004370"/>
    </source>
</evidence>
<keyword evidence="2 4" id="KW-0472">Membrane</keyword>
<sequence>MADKRGGTAVEPEAVGPEAEEPEAAEATPGAVEEAGPGEPAGAGESREPGADAPAAAARRRTLPRAAFALLVAAVLAFAGFAATTYADAAGDDDLAFARDRDRVLAAGREHIARVNSIDAKNADAGFAGWLDATTGPLHDDLKRQRDTGAAALKRSGKVARATVTEAAVIDLDTRAGTAKVIASVRIELSGGTDAPATDRKRFEAALEDTGDGWKLRSLTAITVEEAS</sequence>
<comment type="subcellular location">
    <subcellularLocation>
        <location evidence="1">Membrane</location>
    </subcellularLocation>
</comment>
<feature type="compositionally biased region" description="Low complexity" evidence="3">
    <location>
        <begin position="25"/>
        <end position="44"/>
    </location>
</feature>
<feature type="region of interest" description="Disordered" evidence="3">
    <location>
        <begin position="1"/>
        <end position="58"/>
    </location>
</feature>
<protein>
    <recommendedName>
        <fullName evidence="7">Mce-associated membrane protein</fullName>
    </recommendedName>
</protein>
<dbReference type="Proteomes" id="UP000466345">
    <property type="component" value="Unassembled WGS sequence"/>
</dbReference>
<dbReference type="GO" id="GO:0016020">
    <property type="term" value="C:membrane"/>
    <property type="evidence" value="ECO:0007669"/>
    <property type="project" value="UniProtKB-SubCell"/>
</dbReference>
<dbReference type="EMBL" id="WEGJ01000043">
    <property type="protein sequence ID" value="MQY16015.1"/>
    <property type="molecule type" value="Genomic_DNA"/>
</dbReference>
<evidence type="ECO:0000256" key="4">
    <source>
        <dbReference type="SAM" id="Phobius"/>
    </source>
</evidence>
<name>A0A7K0CRA1_9ACTN</name>
<gene>
    <name evidence="5" type="ORF">SRB5_62070</name>
</gene>
<accession>A0A7K0CRA1</accession>
<keyword evidence="4" id="KW-0812">Transmembrane</keyword>
<comment type="caution">
    <text evidence="5">The sequence shown here is derived from an EMBL/GenBank/DDBJ whole genome shotgun (WGS) entry which is preliminary data.</text>
</comment>
<dbReference type="RefSeq" id="WP_228390578.1">
    <property type="nucleotide sequence ID" value="NZ_WEGJ01000043.1"/>
</dbReference>
<dbReference type="PANTHER" id="PTHR37042">
    <property type="entry name" value="OUTER MEMBRANE PROTEIN RV1973"/>
    <property type="match status" value="1"/>
</dbReference>
<evidence type="ECO:0000313" key="5">
    <source>
        <dbReference type="EMBL" id="MQY16015.1"/>
    </source>
</evidence>
<keyword evidence="6" id="KW-1185">Reference proteome</keyword>
<dbReference type="PANTHER" id="PTHR37042:SF4">
    <property type="entry name" value="OUTER MEMBRANE PROTEIN RV1973"/>
    <property type="match status" value="1"/>
</dbReference>
<evidence type="ECO:0000256" key="2">
    <source>
        <dbReference type="ARBA" id="ARBA00023136"/>
    </source>
</evidence>
<proteinExistence type="predicted"/>
<reference evidence="5 6" key="1">
    <citation type="submission" date="2019-10" db="EMBL/GenBank/DDBJ databases">
        <title>Streptomyces smaragdinus sp. nov. and Streptomyces fabii sp. nov., isolated from the gut of fungus growing-termite Macrotermes natalensis.</title>
        <authorList>
            <person name="Schwitalla J."/>
            <person name="Benndorf R."/>
            <person name="Martin K."/>
            <person name="De Beer W."/>
            <person name="Kaster A.-K."/>
            <person name="Vollmers J."/>
            <person name="Poulsen M."/>
            <person name="Beemelmanns C."/>
        </authorList>
    </citation>
    <scope>NUCLEOTIDE SEQUENCE [LARGE SCALE GENOMIC DNA]</scope>
    <source>
        <strain evidence="5 6">RB5</strain>
    </source>
</reference>
<organism evidence="5 6">
    <name type="scientific">Streptomyces smaragdinus</name>
    <dbReference type="NCBI Taxonomy" id="2585196"/>
    <lineage>
        <taxon>Bacteria</taxon>
        <taxon>Bacillati</taxon>
        <taxon>Actinomycetota</taxon>
        <taxon>Actinomycetes</taxon>
        <taxon>Kitasatosporales</taxon>
        <taxon>Streptomycetaceae</taxon>
        <taxon>Streptomyces</taxon>
    </lineage>
</organism>
<evidence type="ECO:0000256" key="3">
    <source>
        <dbReference type="SAM" id="MobiDB-lite"/>
    </source>
</evidence>
<dbReference type="AlphaFoldDB" id="A0A7K0CRA1"/>
<evidence type="ECO:0000313" key="6">
    <source>
        <dbReference type="Proteomes" id="UP000466345"/>
    </source>
</evidence>